<dbReference type="AlphaFoldDB" id="A0AAN1QI93"/>
<name>A0AAN1QI93_AERVE</name>
<evidence type="ECO:0000256" key="1">
    <source>
        <dbReference type="ARBA" id="ARBA00011900"/>
    </source>
</evidence>
<evidence type="ECO:0000256" key="3">
    <source>
        <dbReference type="ARBA" id="ARBA00022679"/>
    </source>
</evidence>
<dbReference type="GO" id="GO:0009007">
    <property type="term" value="F:site-specific DNA-methyltransferase (adenine-specific) activity"/>
    <property type="evidence" value="ECO:0007669"/>
    <property type="project" value="UniProtKB-EC"/>
</dbReference>
<dbReference type="GO" id="GO:0032259">
    <property type="term" value="P:methylation"/>
    <property type="evidence" value="ECO:0007669"/>
    <property type="project" value="UniProtKB-KW"/>
</dbReference>
<evidence type="ECO:0000256" key="2">
    <source>
        <dbReference type="ARBA" id="ARBA00022603"/>
    </source>
</evidence>
<evidence type="ECO:0000256" key="4">
    <source>
        <dbReference type="ARBA" id="ARBA00047942"/>
    </source>
</evidence>
<accession>A0AAN1QI93</accession>
<dbReference type="NCBIfam" id="NF033452">
    <property type="entry name" value="BREX_1_MTaseX"/>
    <property type="match status" value="1"/>
</dbReference>
<sequence>MSQQQNNDMQQHYYRASADDFDKVPGAPIAYWVSSAVRKIFHKFNKISTISTSAVGQNTGDNERFLKYWYEISWSKIGIGCESREETFSNEKKWYPYNKGGGYRKWYGNFEYVVNWHNDAQEIKKYAVIRNGGKHWSRYIQNLEWLFHEGITWSDVTSGRLAGRYLPTGFISDVSGHCAFFDGVSPLVGLSILNSKFVFEMSRVLNPTIHFQAGNYRDIPYADKINSAFTIKTVQSLVDIGEIDWISFEAHYGCVNQPLLTSETRQSTLDTSYQKLRTKWRETTLEMQRLEEENNRIFIDAYGLQGELTPEVPLSEITLTCNPHYRYGGNLTDEEREARLQSDTICELISYVIGCMMGRYSLDREGLVYAHAGNEGFKALVEEGAYATFAADEDGILPLSTDSWFEDDVATRLEAFVCTAWGTETLEENLQFIADSLCLAAIKPVKKGGETSRETLRRYLSTQFFKDHMKTYKKRPIYWLFSSGKEKAFECLVYLHRYNEATLPRMRTEYVTPLLGQMAGRIERLRLQQTEASTAEAKRIGKEIDSLIKQLAELRAFDDQLKHHADMRITLDLDDGVKVNYGKFGTLLSDVKAITGDKGE</sequence>
<organism evidence="5 6">
    <name type="scientific">Aeromonas veronii</name>
    <dbReference type="NCBI Taxonomy" id="654"/>
    <lineage>
        <taxon>Bacteria</taxon>
        <taxon>Pseudomonadati</taxon>
        <taxon>Pseudomonadota</taxon>
        <taxon>Gammaproteobacteria</taxon>
        <taxon>Aeromonadales</taxon>
        <taxon>Aeromonadaceae</taxon>
        <taxon>Aeromonas</taxon>
    </lineage>
</organism>
<evidence type="ECO:0000313" key="5">
    <source>
        <dbReference type="EMBL" id="AYV38780.1"/>
    </source>
</evidence>
<evidence type="ECO:0000313" key="6">
    <source>
        <dbReference type="Proteomes" id="UP000267614"/>
    </source>
</evidence>
<dbReference type="PANTHER" id="PTHR33841">
    <property type="entry name" value="DNA METHYLTRANSFERASE YEEA-RELATED"/>
    <property type="match status" value="1"/>
</dbReference>
<dbReference type="EC" id="2.1.1.72" evidence="1"/>
<dbReference type="EMBL" id="CP033604">
    <property type="protein sequence ID" value="AYV38780.1"/>
    <property type="molecule type" value="Genomic_DNA"/>
</dbReference>
<gene>
    <name evidence="5" type="primary">pglX</name>
    <name evidence="5" type="ORF">EFI48_19270</name>
</gene>
<comment type="catalytic activity">
    <reaction evidence="4">
        <text>a 2'-deoxyadenosine in DNA + S-adenosyl-L-methionine = an N(6)-methyl-2'-deoxyadenosine in DNA + S-adenosyl-L-homocysteine + H(+)</text>
        <dbReference type="Rhea" id="RHEA:15197"/>
        <dbReference type="Rhea" id="RHEA-COMP:12418"/>
        <dbReference type="Rhea" id="RHEA-COMP:12419"/>
        <dbReference type="ChEBI" id="CHEBI:15378"/>
        <dbReference type="ChEBI" id="CHEBI:57856"/>
        <dbReference type="ChEBI" id="CHEBI:59789"/>
        <dbReference type="ChEBI" id="CHEBI:90615"/>
        <dbReference type="ChEBI" id="CHEBI:90616"/>
        <dbReference type="EC" id="2.1.1.72"/>
    </reaction>
</comment>
<reference evidence="5 6" key="1">
    <citation type="submission" date="2018-11" db="EMBL/GenBank/DDBJ databases">
        <title>Complete genome sequence of multidrug-resistant Aeromonas veronii strain MS-18-37.</title>
        <authorList>
            <person name="Abdelhamed H."/>
            <person name="Lawrence M."/>
            <person name="Waldbieser G."/>
        </authorList>
    </citation>
    <scope>NUCLEOTIDE SEQUENCE [LARGE SCALE GENOMIC DNA]</scope>
    <source>
        <strain evidence="5 6">MS-18-37</strain>
    </source>
</reference>
<dbReference type="REBASE" id="278730">
    <property type="entry name" value="Ave1837ORF19265P"/>
</dbReference>
<keyword evidence="3" id="KW-0808">Transferase</keyword>
<proteinExistence type="predicted"/>
<protein>
    <recommendedName>
        <fullName evidence="1">site-specific DNA-methyltransferase (adenine-specific)</fullName>
        <ecNumber evidence="1">2.1.1.72</ecNumber>
    </recommendedName>
</protein>
<dbReference type="RefSeq" id="WP_123173889.1">
    <property type="nucleotide sequence ID" value="NZ_CP033604.1"/>
</dbReference>
<keyword evidence="2" id="KW-0489">Methyltransferase</keyword>
<dbReference type="InterPro" id="IPR047939">
    <property type="entry name" value="BREX_1_PglX"/>
</dbReference>
<dbReference type="PANTHER" id="PTHR33841:SF1">
    <property type="entry name" value="DNA METHYLTRANSFERASE A"/>
    <property type="match status" value="1"/>
</dbReference>
<dbReference type="InterPro" id="IPR050953">
    <property type="entry name" value="N4_N6_ade-DNA_methylase"/>
</dbReference>
<dbReference type="Proteomes" id="UP000267614">
    <property type="component" value="Chromosome"/>
</dbReference>